<dbReference type="PANTHER" id="PTHR38454">
    <property type="entry name" value="INTEGRAL MEMBRANE PROTEIN-RELATED"/>
    <property type="match status" value="1"/>
</dbReference>
<evidence type="ECO:0000313" key="3">
    <source>
        <dbReference type="Proteomes" id="UP000249248"/>
    </source>
</evidence>
<reference evidence="2 3" key="1">
    <citation type="submission" date="2018-06" db="EMBL/GenBank/DDBJ databases">
        <title>The draft genome sequence of Crocinitomix sp. SM1701.</title>
        <authorList>
            <person name="Zhang X."/>
        </authorList>
    </citation>
    <scope>NUCLEOTIDE SEQUENCE [LARGE SCALE GENOMIC DNA]</scope>
    <source>
        <strain evidence="2 3">SM1701</strain>
    </source>
</reference>
<proteinExistence type="predicted"/>
<sequence length="673" mass="77715">MKGQMFWDIILYNLPWRYHLSECINNGELPLWNPYMNYGFPQMGHYETWYPVSWIIALLYKYDLIVLQFEYLFNLLMAGVGFYQFTKLFQLHKQTRTIGAIAYMLCGVFISQASQLGYLTSGAWMPFVFYFLIRFLQKPSFEIGLYFTFFYYLLVTGGYAGNFITITYICIAIVVYFVIKYFRQKAFSTLKQIGGFTLILSVLFIGMYSVVLYSTSALNPLITRSSLDYNNEGFGAQTGSSSLIGYSSLISPSSTSVSSELWNTSKMLNDAYIGLIPLLLSIFFLLFGRKSSYYKLAIWLFGIAILFLMISAAVELPFHNLLYRLLPLMDQFRFPSLFRIFFIFNLITISLFSIELILQNAKTRIVFGKYLGIVLILMTIGLFFTSPVNLPFINEEFFTQIKQQSISNMWSVDLLIGISLLSILLLFTVYKPKHLLLTLLILTAGDMIIHTWIRTPTFVHSDKNPQLVNQQIKAIHQGFPLINQQITTGKITETFEKVPKLWLNRFTYFKYPIVEGSSPYSTKTYSAVIQNHLLDTALQYPFIAVFDELEDLSNSKQHYNITLTKNIQSTYTSPNQFDFTISQAEGKTILFNHNTHPDWHFYENGEHLISKSISGNFLAVQLKSDESALSIKFEPKTTIRLFYLSLFSFLICIGFILYFQIKNITNISHQNKV</sequence>
<accession>A0A2W1N512</accession>
<evidence type="ECO:0000256" key="1">
    <source>
        <dbReference type="SAM" id="Phobius"/>
    </source>
</evidence>
<feature type="transmembrane region" description="Helical" evidence="1">
    <location>
        <begin position="370"/>
        <end position="390"/>
    </location>
</feature>
<dbReference type="InterPro" id="IPR018580">
    <property type="entry name" value="Uncharacterised_YfhO"/>
</dbReference>
<feature type="transmembrane region" description="Helical" evidence="1">
    <location>
        <begin position="194"/>
        <end position="214"/>
    </location>
</feature>
<evidence type="ECO:0008006" key="4">
    <source>
        <dbReference type="Google" id="ProtNLM"/>
    </source>
</evidence>
<feature type="transmembrane region" description="Helical" evidence="1">
    <location>
        <begin position="64"/>
        <end position="83"/>
    </location>
</feature>
<feature type="transmembrane region" description="Helical" evidence="1">
    <location>
        <begin position="410"/>
        <end position="428"/>
    </location>
</feature>
<dbReference type="PANTHER" id="PTHR38454:SF1">
    <property type="entry name" value="INTEGRAL MEMBRANE PROTEIN"/>
    <property type="match status" value="1"/>
</dbReference>
<keyword evidence="3" id="KW-1185">Reference proteome</keyword>
<feature type="transmembrane region" description="Helical" evidence="1">
    <location>
        <begin position="143"/>
        <end position="160"/>
    </location>
</feature>
<keyword evidence="1" id="KW-0472">Membrane</keyword>
<evidence type="ECO:0000313" key="2">
    <source>
        <dbReference type="EMBL" id="PZE18690.1"/>
    </source>
</evidence>
<name>A0A2W1N512_9FLAO</name>
<dbReference type="Proteomes" id="UP000249248">
    <property type="component" value="Unassembled WGS sequence"/>
</dbReference>
<feature type="transmembrane region" description="Helical" evidence="1">
    <location>
        <begin position="296"/>
        <end position="318"/>
    </location>
</feature>
<dbReference type="EMBL" id="QKSB01000001">
    <property type="protein sequence ID" value="PZE18690.1"/>
    <property type="molecule type" value="Genomic_DNA"/>
</dbReference>
<dbReference type="AlphaFoldDB" id="A0A2W1N512"/>
<gene>
    <name evidence="2" type="ORF">DNU06_02350</name>
</gene>
<keyword evidence="1" id="KW-0812">Transmembrane</keyword>
<feature type="transmembrane region" description="Helical" evidence="1">
    <location>
        <begin position="271"/>
        <end position="289"/>
    </location>
</feature>
<comment type="caution">
    <text evidence="2">The sequence shown here is derived from an EMBL/GenBank/DDBJ whole genome shotgun (WGS) entry which is preliminary data.</text>
</comment>
<feature type="transmembrane region" description="Helical" evidence="1">
    <location>
        <begin position="435"/>
        <end position="453"/>
    </location>
</feature>
<feature type="transmembrane region" description="Helical" evidence="1">
    <location>
        <begin position="338"/>
        <end position="358"/>
    </location>
</feature>
<protein>
    <recommendedName>
        <fullName evidence="4">YfhO family protein</fullName>
    </recommendedName>
</protein>
<organism evidence="2 3">
    <name type="scientific">Putridiphycobacter roseus</name>
    <dbReference type="NCBI Taxonomy" id="2219161"/>
    <lineage>
        <taxon>Bacteria</taxon>
        <taxon>Pseudomonadati</taxon>
        <taxon>Bacteroidota</taxon>
        <taxon>Flavobacteriia</taxon>
        <taxon>Flavobacteriales</taxon>
        <taxon>Crocinitomicaceae</taxon>
        <taxon>Putridiphycobacter</taxon>
    </lineage>
</organism>
<feature type="transmembrane region" description="Helical" evidence="1">
    <location>
        <begin position="641"/>
        <end position="659"/>
    </location>
</feature>
<keyword evidence="1" id="KW-1133">Transmembrane helix</keyword>
<feature type="transmembrane region" description="Helical" evidence="1">
    <location>
        <begin position="95"/>
        <end position="112"/>
    </location>
</feature>